<dbReference type="PANTHER" id="PTHR46133">
    <property type="entry name" value="BHLH TRANSCRIPTION FACTOR"/>
    <property type="match status" value="1"/>
</dbReference>
<evidence type="ECO:0000256" key="3">
    <source>
        <dbReference type="ARBA" id="ARBA00023163"/>
    </source>
</evidence>
<keyword evidence="5" id="KW-0175">Coiled coil</keyword>
<dbReference type="EMBL" id="SSTD01008130">
    <property type="protein sequence ID" value="TYK17295.1"/>
    <property type="molecule type" value="Genomic_DNA"/>
</dbReference>
<dbReference type="SUPFAM" id="SSF47459">
    <property type="entry name" value="HLH, helix-loop-helix DNA-binding domain"/>
    <property type="match status" value="1"/>
</dbReference>
<dbReference type="InterPro" id="IPR044818">
    <property type="entry name" value="ILR3-like"/>
</dbReference>
<evidence type="ECO:0000313" key="9">
    <source>
        <dbReference type="EMBL" id="TYK17295.1"/>
    </source>
</evidence>
<keyword evidence="6" id="KW-1133">Transmembrane helix</keyword>
<dbReference type="EMBL" id="SSTE01012362">
    <property type="protein sequence ID" value="KAA0049262.1"/>
    <property type="molecule type" value="Genomic_DNA"/>
</dbReference>
<comment type="subcellular location">
    <subcellularLocation>
        <location evidence="1">Nucleus</location>
    </subcellularLocation>
</comment>
<evidence type="ECO:0000256" key="2">
    <source>
        <dbReference type="ARBA" id="ARBA00023015"/>
    </source>
</evidence>
<reference evidence="10 11" key="1">
    <citation type="submission" date="2019-08" db="EMBL/GenBank/DDBJ databases">
        <title>Draft genome sequences of two oriental melons (Cucumis melo L. var makuwa).</title>
        <authorList>
            <person name="Kwon S.-Y."/>
        </authorList>
    </citation>
    <scope>NUCLEOTIDE SEQUENCE [LARGE SCALE GENOMIC DNA]</scope>
    <source>
        <strain evidence="11">cv. Chang Bougi</strain>
        <strain evidence="10">cv. SW 3</strain>
        <tissue evidence="8">Leaf</tissue>
    </source>
</reference>
<keyword evidence="3" id="KW-0804">Transcription</keyword>
<dbReference type="STRING" id="1194695.A0A5A7U0F5"/>
<gene>
    <name evidence="9" type="ORF">E5676_scaffold434G001490</name>
    <name evidence="8" type="ORF">E6C27_scaffold171G005020</name>
</gene>
<dbReference type="GO" id="GO:0046983">
    <property type="term" value="F:protein dimerization activity"/>
    <property type="evidence" value="ECO:0007669"/>
    <property type="project" value="InterPro"/>
</dbReference>
<evidence type="ECO:0000256" key="4">
    <source>
        <dbReference type="ARBA" id="ARBA00023242"/>
    </source>
</evidence>
<dbReference type="PANTHER" id="PTHR46133:SF9">
    <property type="entry name" value="TRANSCRIPTION FACTOR BHLH104"/>
    <property type="match status" value="1"/>
</dbReference>
<evidence type="ECO:0000313" key="10">
    <source>
        <dbReference type="Proteomes" id="UP000321393"/>
    </source>
</evidence>
<evidence type="ECO:0000256" key="1">
    <source>
        <dbReference type="ARBA" id="ARBA00004123"/>
    </source>
</evidence>
<accession>A0A5A7U0F5</accession>
<evidence type="ECO:0000256" key="6">
    <source>
        <dbReference type="SAM" id="Phobius"/>
    </source>
</evidence>
<dbReference type="Proteomes" id="UP000321947">
    <property type="component" value="Unassembled WGS sequence"/>
</dbReference>
<dbReference type="Pfam" id="PF00010">
    <property type="entry name" value="HLH"/>
    <property type="match status" value="1"/>
</dbReference>
<dbReference type="AlphaFoldDB" id="A0A5A7U0F5"/>
<dbReference type="GO" id="GO:0005634">
    <property type="term" value="C:nucleus"/>
    <property type="evidence" value="ECO:0007669"/>
    <property type="project" value="UniProtKB-SubCell"/>
</dbReference>
<dbReference type="GO" id="GO:0003700">
    <property type="term" value="F:DNA-binding transcription factor activity"/>
    <property type="evidence" value="ECO:0007669"/>
    <property type="project" value="InterPro"/>
</dbReference>
<name>A0A5A7U0F5_CUCMM</name>
<protein>
    <submittedName>
        <fullName evidence="8">Transcription factor bHLH104-like protein</fullName>
    </submittedName>
</protein>
<dbReference type="InterPro" id="IPR011598">
    <property type="entry name" value="bHLH_dom"/>
</dbReference>
<proteinExistence type="predicted"/>
<comment type="caution">
    <text evidence="8">The sequence shown here is derived from an EMBL/GenBank/DDBJ whole genome shotgun (WGS) entry which is preliminary data.</text>
</comment>
<dbReference type="Gene3D" id="4.10.280.10">
    <property type="entry name" value="Helix-loop-helix DNA-binding domain"/>
    <property type="match status" value="1"/>
</dbReference>
<dbReference type="InterPro" id="IPR036638">
    <property type="entry name" value="HLH_DNA-bd_sf"/>
</dbReference>
<dbReference type="SMART" id="SM00353">
    <property type="entry name" value="HLH"/>
    <property type="match status" value="1"/>
</dbReference>
<sequence>MDPLEDSSCWDFLDCSFFPDADNLINPSLDPLWPPNDSRQSFYNTLFCILSFLFSFPSLFVYTKHGFRFICRKGSLADTDVSAGRVESEENDCSRKRTRDGSCAGPSSKACRERLRREKLNDRFLDLSIALEPSRHTKTNKPAILDDAIRVLNQLKNEAEDLKQTNEKLREELENLKAEKNDLRKEKIILKEEKEKMEQQLKSIAIPSPGLIPGHPATYHAASGKMAVFPGYGLIPMWQYLPPSMRDTSQDHELRPPAA</sequence>
<evidence type="ECO:0000313" key="8">
    <source>
        <dbReference type="EMBL" id="KAA0049262.1"/>
    </source>
</evidence>
<dbReference type="Proteomes" id="UP000321393">
    <property type="component" value="Unassembled WGS sequence"/>
</dbReference>
<keyword evidence="6" id="KW-0812">Transmembrane</keyword>
<evidence type="ECO:0000259" key="7">
    <source>
        <dbReference type="PROSITE" id="PS50888"/>
    </source>
</evidence>
<keyword evidence="6" id="KW-0472">Membrane</keyword>
<keyword evidence="4" id="KW-0539">Nucleus</keyword>
<dbReference type="OrthoDB" id="515493at2759"/>
<organism evidence="8 10">
    <name type="scientific">Cucumis melo var. makuwa</name>
    <name type="common">Oriental melon</name>
    <dbReference type="NCBI Taxonomy" id="1194695"/>
    <lineage>
        <taxon>Eukaryota</taxon>
        <taxon>Viridiplantae</taxon>
        <taxon>Streptophyta</taxon>
        <taxon>Embryophyta</taxon>
        <taxon>Tracheophyta</taxon>
        <taxon>Spermatophyta</taxon>
        <taxon>Magnoliopsida</taxon>
        <taxon>eudicotyledons</taxon>
        <taxon>Gunneridae</taxon>
        <taxon>Pentapetalae</taxon>
        <taxon>rosids</taxon>
        <taxon>fabids</taxon>
        <taxon>Cucurbitales</taxon>
        <taxon>Cucurbitaceae</taxon>
        <taxon>Benincaseae</taxon>
        <taxon>Cucumis</taxon>
    </lineage>
</organism>
<dbReference type="GO" id="GO:0006879">
    <property type="term" value="P:intracellular iron ion homeostasis"/>
    <property type="evidence" value="ECO:0007669"/>
    <property type="project" value="InterPro"/>
</dbReference>
<feature type="domain" description="BHLH" evidence="7">
    <location>
        <begin position="104"/>
        <end position="155"/>
    </location>
</feature>
<evidence type="ECO:0000313" key="11">
    <source>
        <dbReference type="Proteomes" id="UP000321947"/>
    </source>
</evidence>
<keyword evidence="2" id="KW-0805">Transcription regulation</keyword>
<evidence type="ECO:0000256" key="5">
    <source>
        <dbReference type="SAM" id="Coils"/>
    </source>
</evidence>
<feature type="transmembrane region" description="Helical" evidence="6">
    <location>
        <begin position="42"/>
        <end position="63"/>
    </location>
</feature>
<dbReference type="CDD" id="cd11446">
    <property type="entry name" value="bHLH_AtILR3_like"/>
    <property type="match status" value="1"/>
</dbReference>
<feature type="coiled-coil region" evidence="5">
    <location>
        <begin position="145"/>
        <end position="200"/>
    </location>
</feature>
<dbReference type="PROSITE" id="PS50888">
    <property type="entry name" value="BHLH"/>
    <property type="match status" value="1"/>
</dbReference>